<keyword evidence="9" id="KW-0315">Glutamine amidotransferase</keyword>
<keyword evidence="4" id="KW-0169">Cobalamin biosynthesis</keyword>
<dbReference type="OrthoDB" id="9764035at2"/>
<dbReference type="PANTHER" id="PTHR43873">
    <property type="entry name" value="COBYRINATE A,C-DIAMIDE SYNTHASE"/>
    <property type="match status" value="1"/>
</dbReference>
<keyword evidence="6" id="KW-0547">Nucleotide-binding</keyword>
<keyword evidence="7" id="KW-0067">ATP-binding</keyword>
<evidence type="ECO:0000313" key="12">
    <source>
        <dbReference type="EMBL" id="BBG30280.1"/>
    </source>
</evidence>
<dbReference type="PANTHER" id="PTHR43873:SF1">
    <property type="entry name" value="COBYRINATE A,C-DIAMIDE SYNTHASE"/>
    <property type="match status" value="1"/>
</dbReference>
<feature type="domain" description="CobB/CobQ-like glutamine amidotransferase" evidence="11">
    <location>
        <begin position="241"/>
        <end position="423"/>
    </location>
</feature>
<dbReference type="GO" id="GO:0005524">
    <property type="term" value="F:ATP binding"/>
    <property type="evidence" value="ECO:0007669"/>
    <property type="project" value="UniProtKB-KW"/>
</dbReference>
<dbReference type="RefSeq" id="WP_038279732.1">
    <property type="nucleotide sequence ID" value="NZ_AP018933.1"/>
</dbReference>
<dbReference type="GO" id="GO:0009236">
    <property type="term" value="P:cobalamin biosynthetic process"/>
    <property type="evidence" value="ECO:0007669"/>
    <property type="project" value="UniProtKB-KW"/>
</dbReference>
<dbReference type="InterPro" id="IPR029062">
    <property type="entry name" value="Class_I_gatase-like"/>
</dbReference>
<evidence type="ECO:0000256" key="4">
    <source>
        <dbReference type="ARBA" id="ARBA00022573"/>
    </source>
</evidence>
<evidence type="ECO:0000256" key="1">
    <source>
        <dbReference type="ARBA" id="ARBA00001946"/>
    </source>
</evidence>
<comment type="pathway">
    <text evidence="2">Cofactor biosynthesis; adenosylcobalamin biosynthesis.</text>
</comment>
<keyword evidence="5" id="KW-0436">Ligase</keyword>
<evidence type="ECO:0000256" key="6">
    <source>
        <dbReference type="ARBA" id="ARBA00022741"/>
    </source>
</evidence>
<dbReference type="STRING" id="1123510.GCA_000620025_01864"/>
<dbReference type="AlphaFoldDB" id="A0A348HF78"/>
<gene>
    <name evidence="12" type="ORF">ZBT109_1523</name>
</gene>
<dbReference type="KEGG" id="zpl:ZBT109_1523"/>
<evidence type="ECO:0000313" key="13">
    <source>
        <dbReference type="Proteomes" id="UP000267342"/>
    </source>
</evidence>
<feature type="domain" description="CobQ/CobB/MinD/ParA nucleotide binding" evidence="10">
    <location>
        <begin position="11"/>
        <end position="188"/>
    </location>
</feature>
<organism evidence="12 13">
    <name type="scientific">Zymobacter palmae</name>
    <dbReference type="NCBI Taxonomy" id="33074"/>
    <lineage>
        <taxon>Bacteria</taxon>
        <taxon>Pseudomonadati</taxon>
        <taxon>Pseudomonadota</taxon>
        <taxon>Gammaproteobacteria</taxon>
        <taxon>Oceanospirillales</taxon>
        <taxon>Halomonadaceae</taxon>
        <taxon>Zymobacter group</taxon>
        <taxon>Zymobacter</taxon>
    </lineage>
</organism>
<accession>A0A348HF78</accession>
<name>A0A348HF78_9GAMM</name>
<dbReference type="InterPro" id="IPR011698">
    <property type="entry name" value="GATase_3"/>
</dbReference>
<dbReference type="SUPFAM" id="SSF52540">
    <property type="entry name" value="P-loop containing nucleoside triphosphate hydrolases"/>
    <property type="match status" value="1"/>
</dbReference>
<proteinExistence type="inferred from homology"/>
<evidence type="ECO:0000256" key="3">
    <source>
        <dbReference type="ARBA" id="ARBA00006205"/>
    </source>
</evidence>
<dbReference type="PROSITE" id="PS51274">
    <property type="entry name" value="GATASE_COBBQ"/>
    <property type="match status" value="1"/>
</dbReference>
<dbReference type="Proteomes" id="UP000267342">
    <property type="component" value="Chromosome"/>
</dbReference>
<dbReference type="InterPro" id="IPR004484">
    <property type="entry name" value="CbiA/CobB_synth"/>
</dbReference>
<dbReference type="Gene3D" id="3.40.50.880">
    <property type="match status" value="1"/>
</dbReference>
<comment type="cofactor">
    <cofactor evidence="1">
        <name>Mg(2+)</name>
        <dbReference type="ChEBI" id="CHEBI:18420"/>
    </cofactor>
</comment>
<dbReference type="GO" id="GO:0042242">
    <property type="term" value="F:cobyrinic acid a,c-diamide synthase activity"/>
    <property type="evidence" value="ECO:0007669"/>
    <property type="project" value="InterPro"/>
</dbReference>
<evidence type="ECO:0000256" key="5">
    <source>
        <dbReference type="ARBA" id="ARBA00022598"/>
    </source>
</evidence>
<keyword evidence="13" id="KW-1185">Reference proteome</keyword>
<dbReference type="InterPro" id="IPR002586">
    <property type="entry name" value="CobQ/CobB/MinD/ParA_Nub-bd_dom"/>
</dbReference>
<evidence type="ECO:0000256" key="9">
    <source>
        <dbReference type="ARBA" id="ARBA00022962"/>
    </source>
</evidence>
<evidence type="ECO:0000259" key="11">
    <source>
        <dbReference type="Pfam" id="PF07685"/>
    </source>
</evidence>
<reference evidence="12 13" key="1">
    <citation type="submission" date="2018-09" db="EMBL/GenBank/DDBJ databases">
        <title>Zymobacter palmae IAM14233 (=T109) whole genome analysis.</title>
        <authorList>
            <person name="Yanase H."/>
        </authorList>
    </citation>
    <scope>NUCLEOTIDE SEQUENCE [LARGE SCALE GENOMIC DNA]</scope>
    <source>
        <strain evidence="12 13">IAM14233</strain>
    </source>
</reference>
<protein>
    <submittedName>
        <fullName evidence="12">Cobyrinate a,c-diamide synthase</fullName>
    </submittedName>
</protein>
<dbReference type="Pfam" id="PF01656">
    <property type="entry name" value="CbiA"/>
    <property type="match status" value="1"/>
</dbReference>
<dbReference type="NCBIfam" id="NF002204">
    <property type="entry name" value="PRK01077.1"/>
    <property type="match status" value="1"/>
</dbReference>
<evidence type="ECO:0000256" key="7">
    <source>
        <dbReference type="ARBA" id="ARBA00022840"/>
    </source>
</evidence>
<dbReference type="InterPro" id="IPR027417">
    <property type="entry name" value="P-loop_NTPase"/>
</dbReference>
<dbReference type="SUPFAM" id="SSF52317">
    <property type="entry name" value="Class I glutamine amidotransferase-like"/>
    <property type="match status" value="1"/>
</dbReference>
<dbReference type="CDD" id="cd03130">
    <property type="entry name" value="GATase1_CobB"/>
    <property type="match status" value="1"/>
</dbReference>
<dbReference type="Pfam" id="PF07685">
    <property type="entry name" value="GATase_3"/>
    <property type="match status" value="1"/>
</dbReference>
<dbReference type="EMBL" id="AP018933">
    <property type="protein sequence ID" value="BBG30280.1"/>
    <property type="molecule type" value="Genomic_DNA"/>
</dbReference>
<dbReference type="Gene3D" id="3.40.50.300">
    <property type="entry name" value="P-loop containing nucleotide triphosphate hydrolases"/>
    <property type="match status" value="2"/>
</dbReference>
<comment type="similarity">
    <text evidence="3">Belongs to the CobB/CobQ family. CobQ subfamily.</text>
</comment>
<sequence length="443" mass="47294">MTTTRECPALMISALASGQGKTTVTAALAAWHRRQGKRVTVFKTGPDYLDPLLLARASGGSAEPLDLWMMGEEACRRALYEAAAESDLILIEGAMGLFDGDPSSADLAEHFSLPVVTVIHARGMAQTVAAVALGLTHYRPSLNTLGIVANALGSERHRQLIEAALAPETPLLASLLRKDDMALPSRHLGLVMPDEQHDVDERIALAADQLEGSTLSTLLPNVSFPAPAYDTTPATTLEGCRIAVARDAAFSFIYSANLRLLEALGADIAFFSPLTDSTLPEGYTAVWLPGGYPELHADTLACNTAMHQALRNAHDRGCPILAECGGMLYLMASLVTLEGDTFPMANVLPGQGRMQGHSGCQGMQSVELPEGTLRGHSHHHSRAFETLPPLTHCQRARHSAPGEAVYRQGNTTASYLHLYFPSNPSACAALFTAPRQTASSVRP</sequence>
<evidence type="ECO:0000256" key="2">
    <source>
        <dbReference type="ARBA" id="ARBA00004953"/>
    </source>
</evidence>
<keyword evidence="8" id="KW-0460">Magnesium</keyword>
<evidence type="ECO:0000256" key="8">
    <source>
        <dbReference type="ARBA" id="ARBA00022842"/>
    </source>
</evidence>
<evidence type="ECO:0000259" key="10">
    <source>
        <dbReference type="Pfam" id="PF01656"/>
    </source>
</evidence>